<dbReference type="Pfam" id="PF00111">
    <property type="entry name" value="Fer2"/>
    <property type="match status" value="1"/>
</dbReference>
<dbReference type="PANTHER" id="PTHR47354">
    <property type="entry name" value="NADH OXIDOREDUCTASE HCR"/>
    <property type="match status" value="1"/>
</dbReference>
<dbReference type="SUPFAM" id="SSF54292">
    <property type="entry name" value="2Fe-2S ferredoxin-like"/>
    <property type="match status" value="1"/>
</dbReference>
<sequence length="413" mass="46291">MPATENMTRPQQRILNSLIDPVATNFWLQKINPIWSYNQALGKIVAKKNTAADMVSLTIRTNRLFSVGSAGQHHPVIVEIKGRRYERTYSLTQISPKEVMLTVKKVQQGVVSTWLVDQAKVGDVIEFAQPYGDMCLSETPQNLVLLAAGSGITPMYSLIEAWAQKNSFALQDQQQNQQQVQQQDHQQNQQQDHQQQNQQQAQQQEQQRQQQRKPSLEQTQATPPQTVASQLQLLYWVKRPEDSAFVQRFEQLSKTYNNFKFKVFYTQADQADERLNSSHLELIEQPLSSHVYVCGPSGFVAAAQLLFVANPDLKTEAFSLSPMSNLATGFVNVTLTKSNKTVTIPRGQSILVGLEQQNIRPTHGCRMGICNKCACEKAQGASKNLVNGSENTEPGHLLKLCVNSAQSDLVIDL</sequence>
<dbReference type="Gene3D" id="3.10.20.30">
    <property type="match status" value="1"/>
</dbReference>
<feature type="compositionally biased region" description="Low complexity" evidence="1">
    <location>
        <begin position="174"/>
        <end position="209"/>
    </location>
</feature>
<gene>
    <name evidence="4" type="ORF">EC844_102237</name>
</gene>
<feature type="domain" description="FAD-binding FR-type" evidence="3">
    <location>
        <begin position="37"/>
        <end position="137"/>
    </location>
</feature>
<dbReference type="PROSITE" id="PS51085">
    <property type="entry name" value="2FE2S_FER_2"/>
    <property type="match status" value="1"/>
</dbReference>
<reference evidence="4 5" key="1">
    <citation type="submission" date="2019-03" db="EMBL/GenBank/DDBJ databases">
        <title>Genomic analyses of the natural microbiome of Caenorhabditis elegans.</title>
        <authorList>
            <person name="Samuel B."/>
        </authorList>
    </citation>
    <scope>NUCLEOTIDE SEQUENCE [LARGE SCALE GENOMIC DNA]</scope>
    <source>
        <strain evidence="4 5">JUb89</strain>
    </source>
</reference>
<keyword evidence="5" id="KW-1185">Reference proteome</keyword>
<dbReference type="AlphaFoldDB" id="A0A4R1XYZ1"/>
<feature type="region of interest" description="Disordered" evidence="1">
    <location>
        <begin position="174"/>
        <end position="224"/>
    </location>
</feature>
<dbReference type="InterPro" id="IPR001041">
    <property type="entry name" value="2Fe-2S_ferredoxin-type"/>
</dbReference>
<dbReference type="InterPro" id="IPR036010">
    <property type="entry name" value="2Fe-2S_ferredoxin-like_sf"/>
</dbReference>
<dbReference type="InterPro" id="IPR001433">
    <property type="entry name" value="OxRdtase_FAD/NAD-bd"/>
</dbReference>
<dbReference type="GO" id="GO:0051536">
    <property type="term" value="F:iron-sulfur cluster binding"/>
    <property type="evidence" value="ECO:0007669"/>
    <property type="project" value="InterPro"/>
</dbReference>
<dbReference type="InterPro" id="IPR039261">
    <property type="entry name" value="FNR_nucleotide-bd"/>
</dbReference>
<evidence type="ECO:0000313" key="4">
    <source>
        <dbReference type="EMBL" id="TCM69964.1"/>
    </source>
</evidence>
<dbReference type="GO" id="GO:0016491">
    <property type="term" value="F:oxidoreductase activity"/>
    <property type="evidence" value="ECO:0007669"/>
    <property type="project" value="InterPro"/>
</dbReference>
<dbReference type="SUPFAM" id="SSF81995">
    <property type="entry name" value="beta-sandwich domain of Sec23/24"/>
    <property type="match status" value="1"/>
</dbReference>
<name>A0A4R1XYZ1_ACICA</name>
<dbReference type="SUPFAM" id="SSF63380">
    <property type="entry name" value="Riboflavin synthase domain-like"/>
    <property type="match status" value="1"/>
</dbReference>
<evidence type="ECO:0000259" key="3">
    <source>
        <dbReference type="PROSITE" id="PS51384"/>
    </source>
</evidence>
<dbReference type="Gene3D" id="2.40.30.10">
    <property type="entry name" value="Translation factors"/>
    <property type="match status" value="1"/>
</dbReference>
<accession>A0A4R1XYZ1</accession>
<dbReference type="InterPro" id="IPR017938">
    <property type="entry name" value="Riboflavin_synthase-like_b-brl"/>
</dbReference>
<evidence type="ECO:0000256" key="1">
    <source>
        <dbReference type="SAM" id="MobiDB-lite"/>
    </source>
</evidence>
<dbReference type="Pfam" id="PF00970">
    <property type="entry name" value="FAD_binding_6"/>
    <property type="match status" value="1"/>
</dbReference>
<protein>
    <submittedName>
        <fullName evidence="4">2Fe-2S iron-sulfur cluster protein</fullName>
    </submittedName>
</protein>
<dbReference type="Gene3D" id="3.40.50.80">
    <property type="entry name" value="Nucleotide-binding domain of ferredoxin-NADP reductase (FNR) module"/>
    <property type="match status" value="1"/>
</dbReference>
<dbReference type="EMBL" id="SLVJ01000002">
    <property type="protein sequence ID" value="TCM69964.1"/>
    <property type="molecule type" value="Genomic_DNA"/>
</dbReference>
<dbReference type="InterPro" id="IPR017927">
    <property type="entry name" value="FAD-bd_FR_type"/>
</dbReference>
<dbReference type="OrthoDB" id="9796486at2"/>
<proteinExistence type="predicted"/>
<comment type="caution">
    <text evidence="4">The sequence shown here is derived from an EMBL/GenBank/DDBJ whole genome shotgun (WGS) entry which is preliminary data.</text>
</comment>
<dbReference type="Pfam" id="PF00175">
    <property type="entry name" value="NAD_binding_1"/>
    <property type="match status" value="1"/>
</dbReference>
<dbReference type="PROSITE" id="PS51384">
    <property type="entry name" value="FAD_FR"/>
    <property type="match status" value="1"/>
</dbReference>
<organism evidence="4 5">
    <name type="scientific">Acinetobacter calcoaceticus</name>
    <dbReference type="NCBI Taxonomy" id="471"/>
    <lineage>
        <taxon>Bacteria</taxon>
        <taxon>Pseudomonadati</taxon>
        <taxon>Pseudomonadota</taxon>
        <taxon>Gammaproteobacteria</taxon>
        <taxon>Moraxellales</taxon>
        <taxon>Moraxellaceae</taxon>
        <taxon>Acinetobacter</taxon>
        <taxon>Acinetobacter calcoaceticus/baumannii complex</taxon>
    </lineage>
</organism>
<evidence type="ECO:0000313" key="5">
    <source>
        <dbReference type="Proteomes" id="UP000294963"/>
    </source>
</evidence>
<evidence type="ECO:0000259" key="2">
    <source>
        <dbReference type="PROSITE" id="PS51085"/>
    </source>
</evidence>
<dbReference type="InterPro" id="IPR012675">
    <property type="entry name" value="Beta-grasp_dom_sf"/>
</dbReference>
<feature type="compositionally biased region" description="Polar residues" evidence="1">
    <location>
        <begin position="212"/>
        <end position="224"/>
    </location>
</feature>
<feature type="domain" description="2Fe-2S ferredoxin-type" evidence="2">
    <location>
        <begin position="331"/>
        <end position="413"/>
    </location>
</feature>
<dbReference type="SUPFAM" id="SSF52343">
    <property type="entry name" value="Ferredoxin reductase-like, C-terminal NADP-linked domain"/>
    <property type="match status" value="1"/>
</dbReference>
<dbReference type="Proteomes" id="UP000294963">
    <property type="component" value="Unassembled WGS sequence"/>
</dbReference>
<dbReference type="InterPro" id="IPR008333">
    <property type="entry name" value="Cbr1-like_FAD-bd_dom"/>
</dbReference>
<dbReference type="CDD" id="cd00207">
    <property type="entry name" value="fer2"/>
    <property type="match status" value="1"/>
</dbReference>
<dbReference type="PANTHER" id="PTHR47354:SF3">
    <property type="entry name" value="OXIDOREDUCTASE-RELATED"/>
    <property type="match status" value="1"/>
</dbReference>
<dbReference type="InterPro" id="IPR050415">
    <property type="entry name" value="MRET"/>
</dbReference>